<organism evidence="2 3">
    <name type="scientific">Emticicia aquatica</name>
    <dbReference type="NCBI Taxonomy" id="1681835"/>
    <lineage>
        <taxon>Bacteria</taxon>
        <taxon>Pseudomonadati</taxon>
        <taxon>Bacteroidota</taxon>
        <taxon>Cytophagia</taxon>
        <taxon>Cytophagales</taxon>
        <taxon>Leadbetterellaceae</taxon>
        <taxon>Emticicia</taxon>
    </lineage>
</organism>
<sequence>MIHTVKKIGNPNGVLIPKAILASCGITDEVDVEVLGDFILLRSTKNKPRQGWDEAFKHAIANGDEPEGDIFEEIEPIDVITSKLLDEAENEWIL</sequence>
<feature type="domain" description="SpoVT-AbrB" evidence="1">
    <location>
        <begin position="6"/>
        <end position="49"/>
    </location>
</feature>
<protein>
    <recommendedName>
        <fullName evidence="1">SpoVT-AbrB domain-containing protein</fullName>
    </recommendedName>
</protein>
<dbReference type="InterPro" id="IPR007159">
    <property type="entry name" value="SpoVT-AbrB_dom"/>
</dbReference>
<dbReference type="SMART" id="SM00966">
    <property type="entry name" value="SpoVT_AbrB"/>
    <property type="match status" value="1"/>
</dbReference>
<name>A0ABM9AJS6_9BACT</name>
<evidence type="ECO:0000313" key="3">
    <source>
        <dbReference type="Proteomes" id="UP000837932"/>
    </source>
</evidence>
<comment type="caution">
    <text evidence="2">The sequence shown here is derived from an EMBL/GenBank/DDBJ whole genome shotgun (WGS) entry which is preliminary data.</text>
</comment>
<reference evidence="2" key="1">
    <citation type="submission" date="2021-12" db="EMBL/GenBank/DDBJ databases">
        <authorList>
            <person name="Rodrigo-Torres L."/>
            <person name="Arahal R. D."/>
            <person name="Lucena T."/>
        </authorList>
    </citation>
    <scope>NUCLEOTIDE SEQUENCE</scope>
    <source>
        <strain evidence="2">CECT 8858</strain>
    </source>
</reference>
<evidence type="ECO:0000259" key="1">
    <source>
        <dbReference type="SMART" id="SM00966"/>
    </source>
</evidence>
<evidence type="ECO:0000313" key="2">
    <source>
        <dbReference type="EMBL" id="CAH0993968.1"/>
    </source>
</evidence>
<dbReference type="RefSeq" id="WP_238803731.1">
    <property type="nucleotide sequence ID" value="NZ_CAKLPY010000001.1"/>
</dbReference>
<keyword evidence="3" id="KW-1185">Reference proteome</keyword>
<dbReference type="SUPFAM" id="SSF89447">
    <property type="entry name" value="AbrB/MazE/MraZ-like"/>
    <property type="match status" value="1"/>
</dbReference>
<dbReference type="Gene3D" id="2.10.260.10">
    <property type="match status" value="1"/>
</dbReference>
<dbReference type="InterPro" id="IPR037914">
    <property type="entry name" value="SpoVT-AbrB_sf"/>
</dbReference>
<accession>A0ABM9AJS6</accession>
<dbReference type="EMBL" id="CAKLPY010000001">
    <property type="protein sequence ID" value="CAH0993968.1"/>
    <property type="molecule type" value="Genomic_DNA"/>
</dbReference>
<dbReference type="Proteomes" id="UP000837932">
    <property type="component" value="Unassembled WGS sequence"/>
</dbReference>
<proteinExistence type="predicted"/>
<gene>
    <name evidence="2" type="ORF">EMA8858_00073</name>
</gene>